<feature type="compositionally biased region" description="Basic and acidic residues" evidence="2">
    <location>
        <begin position="416"/>
        <end position="427"/>
    </location>
</feature>
<dbReference type="Pfam" id="PF12146">
    <property type="entry name" value="Hydrolase_4"/>
    <property type="match status" value="1"/>
</dbReference>
<reference evidence="4 5" key="1">
    <citation type="journal article" date="2010" name="Nature">
        <title>The Ectocarpus genome and the independent evolution of multicellularity in brown algae.</title>
        <authorList>
            <person name="Cock J.M."/>
            <person name="Sterck L."/>
            <person name="Rouze P."/>
            <person name="Scornet D."/>
            <person name="Allen A.E."/>
            <person name="Amoutzias G."/>
            <person name="Anthouard V."/>
            <person name="Artiguenave F."/>
            <person name="Aury J.M."/>
            <person name="Badger J.H."/>
            <person name="Beszteri B."/>
            <person name="Billiau K."/>
            <person name="Bonnet E."/>
            <person name="Bothwell J.H."/>
            <person name="Bowler C."/>
            <person name="Boyen C."/>
            <person name="Brownlee C."/>
            <person name="Carrano C.J."/>
            <person name="Charrier B."/>
            <person name="Cho G.Y."/>
            <person name="Coelho S.M."/>
            <person name="Collen J."/>
            <person name="Corre E."/>
            <person name="Da Silva C."/>
            <person name="Delage L."/>
            <person name="Delaroque N."/>
            <person name="Dittami S.M."/>
            <person name="Doulbeau S."/>
            <person name="Elias M."/>
            <person name="Farnham G."/>
            <person name="Gachon C.M."/>
            <person name="Gschloessl B."/>
            <person name="Heesch S."/>
            <person name="Jabbari K."/>
            <person name="Jubin C."/>
            <person name="Kawai H."/>
            <person name="Kimura K."/>
            <person name="Kloareg B."/>
            <person name="Kupper F.C."/>
            <person name="Lang D."/>
            <person name="Le Bail A."/>
            <person name="Leblanc C."/>
            <person name="Lerouge P."/>
            <person name="Lohr M."/>
            <person name="Lopez P.J."/>
            <person name="Martens C."/>
            <person name="Maumus F."/>
            <person name="Michel G."/>
            <person name="Miranda-Saavedra D."/>
            <person name="Morales J."/>
            <person name="Moreau H."/>
            <person name="Motomura T."/>
            <person name="Nagasato C."/>
            <person name="Napoli C.A."/>
            <person name="Nelson D.R."/>
            <person name="Nyvall-Collen P."/>
            <person name="Peters A.F."/>
            <person name="Pommier C."/>
            <person name="Potin P."/>
            <person name="Poulain J."/>
            <person name="Quesneville H."/>
            <person name="Read B."/>
            <person name="Rensing S.A."/>
            <person name="Ritter A."/>
            <person name="Rousvoal S."/>
            <person name="Samanta M."/>
            <person name="Samson G."/>
            <person name="Schroeder D.C."/>
            <person name="Segurens B."/>
            <person name="Strittmatter M."/>
            <person name="Tonon T."/>
            <person name="Tregear J.W."/>
            <person name="Valentin K."/>
            <person name="von Dassow P."/>
            <person name="Yamagishi T."/>
            <person name="Van de Peer Y."/>
            <person name="Wincker P."/>
        </authorList>
    </citation>
    <scope>NUCLEOTIDE SEQUENCE [LARGE SCALE GENOMIC DNA]</scope>
    <source>
        <strain evidence="5">Ec32 / CCAP1310/4</strain>
    </source>
</reference>
<dbReference type="InterPro" id="IPR022742">
    <property type="entry name" value="Hydrolase_4"/>
</dbReference>
<dbReference type="ESTHER" id="ectsi-d7g686">
    <property type="family name" value="abh_upf0017"/>
</dbReference>
<feature type="region of interest" description="Disordered" evidence="2">
    <location>
        <begin position="416"/>
        <end position="440"/>
    </location>
</feature>
<dbReference type="eggNOG" id="KOG1838">
    <property type="taxonomic scope" value="Eukaryota"/>
</dbReference>
<name>D7FJY4_ECTSI</name>
<gene>
    <name evidence="4" type="ORF">Esi_0138_0077</name>
</gene>
<feature type="region of interest" description="Disordered" evidence="2">
    <location>
        <begin position="306"/>
        <end position="342"/>
    </location>
</feature>
<dbReference type="InParanoid" id="D7FJY4"/>
<feature type="region of interest" description="Disordered" evidence="2">
    <location>
        <begin position="1"/>
        <end position="44"/>
    </location>
</feature>
<keyword evidence="5" id="KW-1185">Reference proteome</keyword>
<feature type="compositionally biased region" description="Low complexity" evidence="2">
    <location>
        <begin position="313"/>
        <end position="325"/>
    </location>
</feature>
<dbReference type="AlphaFoldDB" id="D7FJY4"/>
<evidence type="ECO:0000259" key="3">
    <source>
        <dbReference type="Pfam" id="PF12146"/>
    </source>
</evidence>
<dbReference type="GO" id="GO:0047372">
    <property type="term" value="F:monoacylglycerol lipase activity"/>
    <property type="evidence" value="ECO:0007669"/>
    <property type="project" value="TreeGrafter"/>
</dbReference>
<accession>D7FJY4</accession>
<feature type="region of interest" description="Disordered" evidence="2">
    <location>
        <begin position="356"/>
        <end position="383"/>
    </location>
</feature>
<evidence type="ECO:0000313" key="5">
    <source>
        <dbReference type="Proteomes" id="UP000002630"/>
    </source>
</evidence>
<dbReference type="InterPro" id="IPR050960">
    <property type="entry name" value="AB_hydrolase_4_sf"/>
</dbReference>
<dbReference type="EMBL" id="FN649729">
    <property type="protein sequence ID" value="CBJ29232.1"/>
    <property type="molecule type" value="Genomic_DNA"/>
</dbReference>
<dbReference type="PANTHER" id="PTHR10794:SF63">
    <property type="entry name" value="ALPHA_BETA HYDROLASE 1, ISOFORM A"/>
    <property type="match status" value="1"/>
</dbReference>
<organism evidence="4 5">
    <name type="scientific">Ectocarpus siliculosus</name>
    <name type="common">Brown alga</name>
    <name type="synonym">Conferva siliculosa</name>
    <dbReference type="NCBI Taxonomy" id="2880"/>
    <lineage>
        <taxon>Eukaryota</taxon>
        <taxon>Sar</taxon>
        <taxon>Stramenopiles</taxon>
        <taxon>Ochrophyta</taxon>
        <taxon>PX clade</taxon>
        <taxon>Phaeophyceae</taxon>
        <taxon>Ectocarpales</taxon>
        <taxon>Ectocarpaceae</taxon>
        <taxon>Ectocarpus</taxon>
    </lineage>
</organism>
<evidence type="ECO:0000313" key="4">
    <source>
        <dbReference type="EMBL" id="CBJ29232.1"/>
    </source>
</evidence>
<dbReference type="OrthoDB" id="247542at2759"/>
<dbReference type="GO" id="GO:0034338">
    <property type="term" value="F:short-chain carboxylesterase activity"/>
    <property type="evidence" value="ECO:0007669"/>
    <property type="project" value="TreeGrafter"/>
</dbReference>
<protein>
    <recommendedName>
        <fullName evidence="3">Serine aminopeptidase S33 domain-containing protein</fullName>
    </recommendedName>
</protein>
<dbReference type="SUPFAM" id="SSF53474">
    <property type="entry name" value="alpha/beta-Hydrolases"/>
    <property type="match status" value="1"/>
</dbReference>
<dbReference type="EMBL" id="FN647986">
    <property type="protein sequence ID" value="CBJ29232.1"/>
    <property type="molecule type" value="Genomic_DNA"/>
</dbReference>
<dbReference type="Gene3D" id="3.40.50.1820">
    <property type="entry name" value="alpha/beta hydrolase"/>
    <property type="match status" value="1"/>
</dbReference>
<dbReference type="STRING" id="2880.D7FJY4"/>
<dbReference type="Proteomes" id="UP000002630">
    <property type="component" value="Linkage Group LG04"/>
</dbReference>
<feature type="domain" description="Serine aminopeptidase S33" evidence="3">
    <location>
        <begin position="47"/>
        <end position="159"/>
    </location>
</feature>
<sequence length="440" mass="47425">MAELAERAHSNDLGLGHPAAPEPVHDNDPSWMAERSKGKGGQGSAGTRRLVLVLHGLEGSSTAPLTKRFSNVYTKNGFDVAALNFRGCSGQLSKYPVGYHLGFTDDLLHVIEEIHRKFPGTWDRIYLSGFSLGGNVIVKFLGEQSDRARDLGIYGAAVGCVPFEPKVAAEKLEKDPIGRYVYTPIFMGWMNMKAAAHAKAFPEKLSLETVQNVKTFTQFNSHILSPVFDFSSPDEFYEDVNASNYLSRVRVPLMVVNAKDDPFIDGDHLPEQERAAGAPVRLVYHTYGGHCGFMSGVLSTALQRKTPGRPRKWGGSPWGGSWVPSAWRDDPESVPEAPDGEYTPPDVGAAVLSASGTPPSINGAPLGTEGGGSAWDGLGGEDGDSTRQVAGGDAMVKEGRWLPTELARFVTHLEHSLHKDGRSERRGAGTSAAGPRSCVR</sequence>
<evidence type="ECO:0000256" key="2">
    <source>
        <dbReference type="SAM" id="MobiDB-lite"/>
    </source>
</evidence>
<proteinExistence type="inferred from homology"/>
<dbReference type="PANTHER" id="PTHR10794">
    <property type="entry name" value="ABHYDROLASE DOMAIN-CONTAINING PROTEIN"/>
    <property type="match status" value="1"/>
</dbReference>
<dbReference type="InterPro" id="IPR029058">
    <property type="entry name" value="AB_hydrolase_fold"/>
</dbReference>
<comment type="similarity">
    <text evidence="1">Belongs to the AB hydrolase superfamily. AB hydrolase 4 family.</text>
</comment>
<evidence type="ECO:0000256" key="1">
    <source>
        <dbReference type="ARBA" id="ARBA00010884"/>
    </source>
</evidence>
<feature type="compositionally biased region" description="Basic and acidic residues" evidence="2">
    <location>
        <begin position="1"/>
        <end position="10"/>
    </location>
</feature>
<feature type="compositionally biased region" description="Gly residues" evidence="2">
    <location>
        <begin position="368"/>
        <end position="380"/>
    </location>
</feature>